<feature type="transmembrane region" description="Helical" evidence="1">
    <location>
        <begin position="106"/>
        <end position="127"/>
    </location>
</feature>
<feature type="transmembrane region" description="Helical" evidence="1">
    <location>
        <begin position="139"/>
        <end position="159"/>
    </location>
</feature>
<dbReference type="EC" id="3.4.-.-" evidence="3"/>
<evidence type="ECO:0000256" key="1">
    <source>
        <dbReference type="SAM" id="Phobius"/>
    </source>
</evidence>
<keyword evidence="1" id="KW-0472">Membrane</keyword>
<protein>
    <submittedName>
        <fullName evidence="3">CPBP family intramembrane glutamic endopeptidase</fullName>
        <ecNumber evidence="3">3.4.-.-</ecNumber>
    </submittedName>
</protein>
<organism evidence="3 4">
    <name type="scientific">Lysobacter korlensis</name>
    <dbReference type="NCBI Taxonomy" id="553636"/>
    <lineage>
        <taxon>Bacteria</taxon>
        <taxon>Pseudomonadati</taxon>
        <taxon>Pseudomonadota</taxon>
        <taxon>Gammaproteobacteria</taxon>
        <taxon>Lysobacterales</taxon>
        <taxon>Lysobacteraceae</taxon>
        <taxon>Lysobacter</taxon>
    </lineage>
</organism>
<evidence type="ECO:0000313" key="3">
    <source>
        <dbReference type="EMBL" id="MFC0682789.1"/>
    </source>
</evidence>
<keyword evidence="4" id="KW-1185">Reference proteome</keyword>
<dbReference type="Proteomes" id="UP001589896">
    <property type="component" value="Unassembled WGS sequence"/>
</dbReference>
<proteinExistence type="predicted"/>
<dbReference type="EMBL" id="JBHLTG010000018">
    <property type="protein sequence ID" value="MFC0682789.1"/>
    <property type="molecule type" value="Genomic_DNA"/>
</dbReference>
<dbReference type="GO" id="GO:0016787">
    <property type="term" value="F:hydrolase activity"/>
    <property type="evidence" value="ECO:0007669"/>
    <property type="project" value="UniProtKB-KW"/>
</dbReference>
<feature type="transmembrane region" description="Helical" evidence="1">
    <location>
        <begin position="261"/>
        <end position="282"/>
    </location>
</feature>
<accession>A0ABV6S0M7</accession>
<feature type="domain" description="CAAX prenyl protease 2/Lysostaphin resistance protein A-like" evidence="2">
    <location>
        <begin position="144"/>
        <end position="243"/>
    </location>
</feature>
<feature type="transmembrane region" description="Helical" evidence="1">
    <location>
        <begin position="29"/>
        <end position="50"/>
    </location>
</feature>
<evidence type="ECO:0000259" key="2">
    <source>
        <dbReference type="Pfam" id="PF02517"/>
    </source>
</evidence>
<dbReference type="PANTHER" id="PTHR35797">
    <property type="entry name" value="PROTEASE-RELATED"/>
    <property type="match status" value="1"/>
</dbReference>
<dbReference type="InterPro" id="IPR003675">
    <property type="entry name" value="Rce1/LyrA-like_dom"/>
</dbReference>
<keyword evidence="1" id="KW-1133">Transmembrane helix</keyword>
<dbReference type="InterPro" id="IPR042150">
    <property type="entry name" value="MmRce1-like"/>
</dbReference>
<feature type="transmembrane region" description="Helical" evidence="1">
    <location>
        <begin position="180"/>
        <end position="196"/>
    </location>
</feature>
<feature type="transmembrane region" description="Helical" evidence="1">
    <location>
        <begin position="62"/>
        <end position="85"/>
    </location>
</feature>
<dbReference type="RefSeq" id="WP_386677147.1">
    <property type="nucleotide sequence ID" value="NZ_JBHLTG010000018.1"/>
</dbReference>
<reference evidence="3 4" key="1">
    <citation type="submission" date="2024-09" db="EMBL/GenBank/DDBJ databases">
        <authorList>
            <person name="Sun Q."/>
            <person name="Mori K."/>
        </authorList>
    </citation>
    <scope>NUCLEOTIDE SEQUENCE [LARGE SCALE GENOMIC DNA]</scope>
    <source>
        <strain evidence="3 4">KCTC 23076</strain>
    </source>
</reference>
<evidence type="ECO:0000313" key="4">
    <source>
        <dbReference type="Proteomes" id="UP001589896"/>
    </source>
</evidence>
<gene>
    <name evidence="3" type="ORF">ACFFGH_33575</name>
</gene>
<dbReference type="Pfam" id="PF02517">
    <property type="entry name" value="Rce1-like"/>
    <property type="match status" value="1"/>
</dbReference>
<comment type="caution">
    <text evidence="3">The sequence shown here is derived from an EMBL/GenBank/DDBJ whole genome shotgun (WGS) entry which is preliminary data.</text>
</comment>
<name>A0ABV6S0M7_9GAMM</name>
<sequence>MTIPSRQPRQAAATRRRSGVRGWFSRHPLLAYTLMAYGISWTLLIGGFFGSEAGLLNPDGSLVGVMIQVAAAGPLIAALIVLALTRGGAGLAGLARSLIRWRVNPLWYAFIFLGVPLLLITTVSAFYGDSVIPALTADWSLLYSWFPLQLVGVALVTGLTEEPGWRGFALPAANRRFQPMVAALVVSAIWAGWHLPNALFGQTLTETLSHLVVTVVNGLVLAWAYNSTGSVLIVLLLHGAQNAATQLVAQLLEGSTGGPSVAVLYLISALASGVLMAAVAVLTRGRLGLARNNPDAHSAPAEFVAGPAAARSPRQKS</sequence>
<keyword evidence="3" id="KW-0378">Hydrolase</keyword>
<dbReference type="PANTHER" id="PTHR35797:SF1">
    <property type="entry name" value="PROTEASE"/>
    <property type="match status" value="1"/>
</dbReference>
<keyword evidence="1" id="KW-0812">Transmembrane</keyword>